<dbReference type="InterPro" id="IPR001586">
    <property type="entry name" value="Beta-lactam_class-C_AS"/>
</dbReference>
<evidence type="ECO:0000313" key="7">
    <source>
        <dbReference type="EMBL" id="SHE63887.1"/>
    </source>
</evidence>
<gene>
    <name evidence="7" type="ORF">SAMN03080594_101839</name>
</gene>
<dbReference type="AlphaFoldDB" id="A0A1M4V4R5"/>
<dbReference type="GO" id="GO:0008800">
    <property type="term" value="F:beta-lactamase activity"/>
    <property type="evidence" value="ECO:0007669"/>
    <property type="project" value="UniProtKB-UniRule"/>
</dbReference>
<evidence type="ECO:0000256" key="3">
    <source>
        <dbReference type="ARBA" id="ARBA00022801"/>
    </source>
</evidence>
<evidence type="ECO:0000256" key="2">
    <source>
        <dbReference type="ARBA" id="ARBA00007840"/>
    </source>
</evidence>
<organism evidence="7 8">
    <name type="scientific">Arenibacter palladensis</name>
    <dbReference type="NCBI Taxonomy" id="237373"/>
    <lineage>
        <taxon>Bacteria</taxon>
        <taxon>Pseudomonadati</taxon>
        <taxon>Bacteroidota</taxon>
        <taxon>Flavobacteriia</taxon>
        <taxon>Flavobacteriales</taxon>
        <taxon>Flavobacteriaceae</taxon>
        <taxon>Arenibacter</taxon>
    </lineage>
</organism>
<reference evidence="8" key="1">
    <citation type="submission" date="2016-11" db="EMBL/GenBank/DDBJ databases">
        <authorList>
            <person name="Varghese N."/>
            <person name="Submissions S."/>
        </authorList>
    </citation>
    <scope>NUCLEOTIDE SEQUENCE [LARGE SCALE GENOMIC DNA]</scope>
    <source>
        <strain evidence="8">DSM 17539</strain>
    </source>
</reference>
<dbReference type="InterPro" id="IPR012338">
    <property type="entry name" value="Beta-lactam/transpept-like"/>
</dbReference>
<dbReference type="InterPro" id="IPR001466">
    <property type="entry name" value="Beta-lactam-related"/>
</dbReference>
<comment type="similarity">
    <text evidence="2 5">Belongs to the class-C beta-lactamase family.</text>
</comment>
<keyword evidence="8" id="KW-1185">Reference proteome</keyword>
<accession>A0A1M4V4R5</accession>
<dbReference type="Proteomes" id="UP000184406">
    <property type="component" value="Unassembled WGS sequence"/>
</dbReference>
<evidence type="ECO:0000256" key="1">
    <source>
        <dbReference type="ARBA" id="ARBA00001526"/>
    </source>
</evidence>
<dbReference type="Pfam" id="PF00144">
    <property type="entry name" value="Beta-lactamase"/>
    <property type="match status" value="1"/>
</dbReference>
<dbReference type="PANTHER" id="PTHR46825:SF8">
    <property type="entry name" value="BETA-LACTAMASE-RELATED"/>
    <property type="match status" value="1"/>
</dbReference>
<dbReference type="PANTHER" id="PTHR46825">
    <property type="entry name" value="D-ALANYL-D-ALANINE-CARBOXYPEPTIDASE/ENDOPEPTIDASE AMPH"/>
    <property type="match status" value="1"/>
</dbReference>
<evidence type="ECO:0000256" key="4">
    <source>
        <dbReference type="ARBA" id="ARBA00023251"/>
    </source>
</evidence>
<dbReference type="InterPro" id="IPR050491">
    <property type="entry name" value="AmpC-like"/>
</dbReference>
<dbReference type="PROSITE" id="PS00336">
    <property type="entry name" value="BETA_LACTAMASE_C"/>
    <property type="match status" value="1"/>
</dbReference>
<comment type="catalytic activity">
    <reaction evidence="1 5">
        <text>a beta-lactam + H2O = a substituted beta-amino acid</text>
        <dbReference type="Rhea" id="RHEA:20401"/>
        <dbReference type="ChEBI" id="CHEBI:15377"/>
        <dbReference type="ChEBI" id="CHEBI:35627"/>
        <dbReference type="ChEBI" id="CHEBI:140347"/>
        <dbReference type="EC" id="3.5.2.6"/>
    </reaction>
</comment>
<protein>
    <recommendedName>
        <fullName evidence="5">Beta-lactamase</fullName>
        <ecNumber evidence="5">3.5.2.6</ecNumber>
    </recommendedName>
</protein>
<dbReference type="GO" id="GO:0030288">
    <property type="term" value="C:outer membrane-bounded periplasmic space"/>
    <property type="evidence" value="ECO:0007669"/>
    <property type="project" value="InterPro"/>
</dbReference>
<dbReference type="SUPFAM" id="SSF56601">
    <property type="entry name" value="beta-lactamase/transpeptidase-like"/>
    <property type="match status" value="1"/>
</dbReference>
<feature type="domain" description="Beta-lactamase-related" evidence="6">
    <location>
        <begin position="68"/>
        <end position="359"/>
    </location>
</feature>
<dbReference type="GO" id="GO:0017001">
    <property type="term" value="P:antibiotic catabolic process"/>
    <property type="evidence" value="ECO:0007669"/>
    <property type="project" value="InterPro"/>
</dbReference>
<dbReference type="Gene3D" id="3.40.710.10">
    <property type="entry name" value="DD-peptidase/beta-lactamase superfamily"/>
    <property type="match status" value="1"/>
</dbReference>
<name>A0A1M4V4R5_9FLAO</name>
<evidence type="ECO:0000259" key="6">
    <source>
        <dbReference type="Pfam" id="PF00144"/>
    </source>
</evidence>
<dbReference type="EC" id="3.5.2.6" evidence="5"/>
<keyword evidence="3 5" id="KW-0378">Hydrolase</keyword>
<keyword evidence="4 5" id="KW-0046">Antibiotic resistance</keyword>
<sequence length="386" mass="43391">MFLNSILKNTQQKKKYFILILFLYAFSGCTDEKVAFNGQKDYSQHITELQAKYIFAETKEFPNNTQLAIAILHNGTTNFYGIKRENDTVFSIDNHDSVFEIGSISKVFTATLLADMVVNQQLGLDDNINDYLEWPLKGDVKITFKQLSNHTSGLPRLPTNLPLDSVDLQNPYKDYDEQKLKQYLTQHLQLNQNPGEKSEYSNLGVGLLGFMLSKIDSTSYENLLQSKICTKYKLVRTTTDRDQIRSQLIKGLDENGNETPNWDLNVLVGAGGILSSVADLSKFAQAQFNDSDQILSLTRKVSFSLEPNKAEMGLGWAIQKDIGKKLIMHSGGTGGYRSNIVLNMVNQNGVIILSNLSAFHKNNMNIDNLGIRLLKTLDKSNTIVQQ</sequence>
<proteinExistence type="inferred from homology"/>
<dbReference type="EMBL" id="FQUX01000001">
    <property type="protein sequence ID" value="SHE63887.1"/>
    <property type="molecule type" value="Genomic_DNA"/>
</dbReference>
<evidence type="ECO:0000256" key="5">
    <source>
        <dbReference type="RuleBase" id="RU361140"/>
    </source>
</evidence>
<dbReference type="GO" id="GO:0046677">
    <property type="term" value="P:response to antibiotic"/>
    <property type="evidence" value="ECO:0007669"/>
    <property type="project" value="UniProtKB-UniRule"/>
</dbReference>
<evidence type="ECO:0000313" key="8">
    <source>
        <dbReference type="Proteomes" id="UP000184406"/>
    </source>
</evidence>